<keyword evidence="2" id="KW-0732">Signal</keyword>
<feature type="compositionally biased region" description="Low complexity" evidence="1">
    <location>
        <begin position="134"/>
        <end position="147"/>
    </location>
</feature>
<evidence type="ECO:0000313" key="4">
    <source>
        <dbReference type="Proteomes" id="UP001620514"/>
    </source>
</evidence>
<name>A0ABW8MTR2_9BURK</name>
<feature type="region of interest" description="Disordered" evidence="1">
    <location>
        <begin position="78"/>
        <end position="172"/>
    </location>
</feature>
<evidence type="ECO:0000256" key="1">
    <source>
        <dbReference type="SAM" id="MobiDB-lite"/>
    </source>
</evidence>
<keyword evidence="4" id="KW-1185">Reference proteome</keyword>
<dbReference type="RefSeq" id="WP_404612427.1">
    <property type="nucleotide sequence ID" value="NZ_JBIYDN010000031.1"/>
</dbReference>
<gene>
    <name evidence="3" type="ORF">ABH943_007115</name>
</gene>
<dbReference type="Proteomes" id="UP001620514">
    <property type="component" value="Unassembled WGS sequence"/>
</dbReference>
<organism evidence="3 4">
    <name type="scientific">Caballeronia udeis</name>
    <dbReference type="NCBI Taxonomy" id="1232866"/>
    <lineage>
        <taxon>Bacteria</taxon>
        <taxon>Pseudomonadati</taxon>
        <taxon>Pseudomonadota</taxon>
        <taxon>Betaproteobacteria</taxon>
        <taxon>Burkholderiales</taxon>
        <taxon>Burkholderiaceae</taxon>
        <taxon>Caballeronia</taxon>
    </lineage>
</organism>
<dbReference type="PROSITE" id="PS51257">
    <property type="entry name" value="PROKAR_LIPOPROTEIN"/>
    <property type="match status" value="1"/>
</dbReference>
<protein>
    <recommendedName>
        <fullName evidence="5">Lipoprotein</fullName>
    </recommendedName>
</protein>
<feature type="compositionally biased region" description="Gly residues" evidence="1">
    <location>
        <begin position="106"/>
        <end position="121"/>
    </location>
</feature>
<evidence type="ECO:0008006" key="5">
    <source>
        <dbReference type="Google" id="ProtNLM"/>
    </source>
</evidence>
<evidence type="ECO:0000313" key="3">
    <source>
        <dbReference type="EMBL" id="MFK4447083.1"/>
    </source>
</evidence>
<evidence type="ECO:0000256" key="2">
    <source>
        <dbReference type="SAM" id="SignalP"/>
    </source>
</evidence>
<reference evidence="3 4" key="1">
    <citation type="submission" date="2024-11" db="EMBL/GenBank/DDBJ databases">
        <title>Using genomics to understand microbial adaptation to soil warming.</title>
        <authorList>
            <person name="Deangelis K.M. PhD."/>
        </authorList>
    </citation>
    <scope>NUCLEOTIDE SEQUENCE [LARGE SCALE GENOMIC DNA]</scope>
    <source>
        <strain evidence="3 4">GAS97</strain>
    </source>
</reference>
<feature type="compositionally biased region" description="Polar residues" evidence="1">
    <location>
        <begin position="163"/>
        <end position="172"/>
    </location>
</feature>
<accession>A0ABW8MTR2</accession>
<comment type="caution">
    <text evidence="3">The sequence shown here is derived from an EMBL/GenBank/DDBJ whole genome shotgun (WGS) entry which is preliminary data.</text>
</comment>
<feature type="chain" id="PRO_5045656411" description="Lipoprotein" evidence="2">
    <location>
        <begin position="19"/>
        <end position="172"/>
    </location>
</feature>
<dbReference type="EMBL" id="JBIYDN010000031">
    <property type="protein sequence ID" value="MFK4447083.1"/>
    <property type="molecule type" value="Genomic_DNA"/>
</dbReference>
<feature type="signal peptide" evidence="2">
    <location>
        <begin position="1"/>
        <end position="18"/>
    </location>
</feature>
<proteinExistence type="predicted"/>
<sequence>MMKLAVTGLILASCALVAGCAVYPDGTPAYATGDGYSAYPAYPGYPAGYEAGYGYGYGAPVVQSGVIVDGGGYYGGPGPRYWNDGPGYHRPPPGGWGDRGGDRGNRGGNWGGDRGGHGGQQAGAPQGGRPPQPQAGNPGRPAPQAQQSRGSIPYVGQSLWGKPSSQQPEHNH</sequence>